<dbReference type="KEGG" id="muh:HYN43_002640"/>
<gene>
    <name evidence="1" type="ORF">HYN43_002640</name>
</gene>
<dbReference type="AlphaFoldDB" id="A0A494VHN0"/>
<name>A0A494VHN0_9SPHI</name>
<reference evidence="1 2" key="1">
    <citation type="submission" date="2018-10" db="EMBL/GenBank/DDBJ databases">
        <title>Genome sequencing of Mucilaginibacter sp. HYN0043.</title>
        <authorList>
            <person name="Kim M."/>
            <person name="Yi H."/>
        </authorList>
    </citation>
    <scope>NUCLEOTIDE SEQUENCE [LARGE SCALE GENOMIC DNA]</scope>
    <source>
        <strain evidence="1 2">HYN0043</strain>
    </source>
</reference>
<sequence length="92" mass="10395">MQRIGFRLTVTDDDELFGSLFAGIISVFHHLPQCISDIAFRTGSFDLEVMPCADRFNHKPMKAAIGILDYIIKNIVNGATTELRKRSKRIVL</sequence>
<evidence type="ECO:0000313" key="1">
    <source>
        <dbReference type="EMBL" id="AYL94257.1"/>
    </source>
</evidence>
<accession>A0A494VHN0</accession>
<organism evidence="1 2">
    <name type="scientific">Mucilaginibacter celer</name>
    <dbReference type="NCBI Taxonomy" id="2305508"/>
    <lineage>
        <taxon>Bacteria</taxon>
        <taxon>Pseudomonadati</taxon>
        <taxon>Bacteroidota</taxon>
        <taxon>Sphingobacteriia</taxon>
        <taxon>Sphingobacteriales</taxon>
        <taxon>Sphingobacteriaceae</taxon>
        <taxon>Mucilaginibacter</taxon>
    </lineage>
</organism>
<proteinExistence type="predicted"/>
<dbReference type="EMBL" id="CP032869">
    <property type="protein sequence ID" value="AYL94257.1"/>
    <property type="molecule type" value="Genomic_DNA"/>
</dbReference>
<protein>
    <submittedName>
        <fullName evidence="1">Uncharacterized protein</fullName>
    </submittedName>
</protein>
<evidence type="ECO:0000313" key="2">
    <source>
        <dbReference type="Proteomes" id="UP000270046"/>
    </source>
</evidence>
<dbReference type="Proteomes" id="UP000270046">
    <property type="component" value="Chromosome"/>
</dbReference>
<keyword evidence="2" id="KW-1185">Reference proteome</keyword>